<feature type="compositionally biased region" description="Basic and acidic residues" evidence="1">
    <location>
        <begin position="595"/>
        <end position="615"/>
    </location>
</feature>
<accession>A0A1F7TZX7</accession>
<comment type="caution">
    <text evidence="3">The sequence shown here is derived from an EMBL/GenBank/DDBJ whole genome shotgun (WGS) entry which is preliminary data.</text>
</comment>
<dbReference type="AlphaFoldDB" id="A0A1F7TZX7"/>
<feature type="compositionally biased region" description="Basic and acidic residues" evidence="1">
    <location>
        <begin position="573"/>
        <end position="586"/>
    </location>
</feature>
<protein>
    <recommendedName>
        <fullName evidence="2">Type IV secretion system coupling protein TraD DNA-binding domain-containing protein</fullName>
    </recommendedName>
</protein>
<evidence type="ECO:0000259" key="2">
    <source>
        <dbReference type="Pfam" id="PF10412"/>
    </source>
</evidence>
<dbReference type="SUPFAM" id="SSF52540">
    <property type="entry name" value="P-loop containing nucleoside triphosphate hydrolases"/>
    <property type="match status" value="1"/>
</dbReference>
<reference evidence="3 4" key="1">
    <citation type="journal article" date="2016" name="Nat. Commun.">
        <title>Thousands of microbial genomes shed light on interconnected biogeochemical processes in an aquifer system.</title>
        <authorList>
            <person name="Anantharaman K."/>
            <person name="Brown C.T."/>
            <person name="Hug L.A."/>
            <person name="Sharon I."/>
            <person name="Castelle C.J."/>
            <person name="Probst A.J."/>
            <person name="Thomas B.C."/>
            <person name="Singh A."/>
            <person name="Wilkins M.J."/>
            <person name="Karaoz U."/>
            <person name="Brodie E.L."/>
            <person name="Williams K.H."/>
            <person name="Hubbard S.S."/>
            <person name="Banfield J.F."/>
        </authorList>
    </citation>
    <scope>NUCLEOTIDE SEQUENCE [LARGE SCALE GENOMIC DNA]</scope>
</reference>
<dbReference type="CDD" id="cd01127">
    <property type="entry name" value="TrwB_TraG_TraD_VirD4"/>
    <property type="match status" value="1"/>
</dbReference>
<dbReference type="STRING" id="1802389.A3C17_01625"/>
<dbReference type="PANTHER" id="PTHR30121">
    <property type="entry name" value="UNCHARACTERIZED PROTEIN YJGR-RELATED"/>
    <property type="match status" value="1"/>
</dbReference>
<evidence type="ECO:0000256" key="1">
    <source>
        <dbReference type="SAM" id="MobiDB-lite"/>
    </source>
</evidence>
<feature type="domain" description="Type IV secretion system coupling protein TraD DNA-binding" evidence="2">
    <location>
        <begin position="45"/>
        <end position="358"/>
    </location>
</feature>
<evidence type="ECO:0000313" key="3">
    <source>
        <dbReference type="EMBL" id="OGL71526.1"/>
    </source>
</evidence>
<sequence>MTEGRHSPLTILTNTMPRIHDHENEINYFARTNHRGHSRKFGIKTDDRRRHMYIIGKTGMGKTTLIENMVLQDIYNGHGVAYIDPHGDTVEKIIDYIPSWRINDVVYLNPADLDYPIGFNVLEAVTQTQKHLLSANLMGVFKKIWEGMWSARMEYILSNTILALMDTPGTTLVAVNRMYSDADFRKMVVTNIKDPIVKQFWVMEYAGYSEKFATEAVAAIQNKIGQFITSGLIRNIIGQVKSTINIRELMDEQKIFLVNLSKGRIGEDNMRLLGGMLITKIQLAAMDRVDIPEALRKDYYLYVDEFQNFATESFAAILSEARKFRLNLIVAHQYIAQLTEEVRDAVLGNVGTLVLFRVGAPDGLTLEPEMAPRFLVEDIINLPKFQIYIKLMIDGVASAPFSAATLPPIARLTESQEKVIRVSRERYSRNRDEIEEKIAKWAGIAEDADIDALMEQAKAKSTGNPPKKKYNYKCSWCAKDMKIPVKLDRTRPIYCEDCRDKVSDLKRTREYDARKDLIYDEELNVVGSVAELGSDGAWVGKVEEKEEVVALSEKTDMEREAPKERVVGQTTSDENREAVAEAKDVLVVKPVSKPPEGKRDVIIKKPEPNVEKPTEAKTVIPLHTLKSPPNARPSLQESDQKRKRRRKRGGSQPAGGGGRDGKGGKQGIQDRPRQERLQKQHVTNARTSARRPERPRDHRSAPIGAVPDVGSTIGKPLKPGAHVSFDDAT</sequence>
<dbReference type="InterPro" id="IPR051162">
    <property type="entry name" value="T4SS_component"/>
</dbReference>
<gene>
    <name evidence="3" type="ORF">A3C17_01625</name>
</gene>
<name>A0A1F7TZX7_9BACT</name>
<dbReference type="Pfam" id="PF10412">
    <property type="entry name" value="TrwB_AAD_bind"/>
    <property type="match status" value="1"/>
</dbReference>
<dbReference type="Gene3D" id="3.40.50.300">
    <property type="entry name" value="P-loop containing nucleotide triphosphate hydrolases"/>
    <property type="match status" value="2"/>
</dbReference>
<feature type="compositionally biased region" description="Basic and acidic residues" evidence="1">
    <location>
        <begin position="659"/>
        <end position="678"/>
    </location>
</feature>
<proteinExistence type="predicted"/>
<evidence type="ECO:0000313" key="4">
    <source>
        <dbReference type="Proteomes" id="UP000177097"/>
    </source>
</evidence>
<dbReference type="EMBL" id="MGDX01000011">
    <property type="protein sequence ID" value="OGL71526.1"/>
    <property type="molecule type" value="Genomic_DNA"/>
</dbReference>
<feature type="compositionally biased region" description="Basic and acidic residues" evidence="1">
    <location>
        <begin position="690"/>
        <end position="700"/>
    </location>
</feature>
<dbReference type="InterPro" id="IPR019476">
    <property type="entry name" value="T4SS_TraD_DNA-bd"/>
</dbReference>
<dbReference type="InterPro" id="IPR027417">
    <property type="entry name" value="P-loop_NTPase"/>
</dbReference>
<dbReference type="Proteomes" id="UP000177097">
    <property type="component" value="Unassembled WGS sequence"/>
</dbReference>
<feature type="region of interest" description="Disordered" evidence="1">
    <location>
        <begin position="551"/>
        <end position="729"/>
    </location>
</feature>
<feature type="compositionally biased region" description="Basic and acidic residues" evidence="1">
    <location>
        <begin position="551"/>
        <end position="566"/>
    </location>
</feature>
<dbReference type="PANTHER" id="PTHR30121:SF11">
    <property type="entry name" value="AAA+ ATPASE DOMAIN-CONTAINING PROTEIN"/>
    <property type="match status" value="1"/>
</dbReference>
<organism evidence="3 4">
    <name type="scientific">Candidatus Uhrbacteria bacterium RIFCSPHIGHO2_02_FULL_53_13</name>
    <dbReference type="NCBI Taxonomy" id="1802389"/>
    <lineage>
        <taxon>Bacteria</taxon>
        <taxon>Candidatus Uhriibacteriota</taxon>
    </lineage>
</organism>